<sequence length="1082" mass="115599">MGFGGRFGVLGPLVVRDGAGDAVRVPEAKVRALLADLLVHEGRPVSADRLIDDLWGEDLPAHPANALQNKVSQLRRVLGREGVVRQPPGYRLRIDDGDVDADRFRALVTRARATGDPRARAALLTEALGLWRGPAYADFADEEFARTAALRLEEQRLTVLEERAEARLAAGEHGTLVGELTELVARHPLRERLRAAQLRALYRAGRQSEALASYDELRVRLAEELGLDPGPELAAVHRTILTQAPEPAAAPAPAARPGTRLPTPLTPLVGRERAVAEAGALLTAGRLVTLTGPGGVGKTRLAIETAARHADAFPDGVRLVELAGQRGSLADLTEVIATALGLRDDGAMGLPVPAAAPADRLAAALRDRHALLVLDNCEHVVEHVAHLTDLLLRTAPGLRVLATSQEPLGLAGETVRAVEPLPAAEAVRLFAARAAAAAPGFVLDATTTEAVEEICRRLDGLPLALELAATRVRALGVRELAHRLDDRFRVLTGTHRGAPPRQQTLRAVIDWSWELLTAPERIVLRRLAAHTDGCTLQAAEAVCAGDGVQAEEVLGLLARLVDRSLVVMTDGPRGPRYRLLESVAAYGTERLREMADLEPVRARHLHHYTELAERAAPRLRGPEQGHWLAVLDAETANLRTALDTAVRQGPAETALRLTAALSWYWLLRGRLGEARRSLESALGMPAESLPLRAEVRSLWGSFALLSGTRTPLSPAEETAEAGPWPQARWFRSYALFNAGDLAGAEALVELALAGFHERGDRWGVAAALGRRAVHALIRDDMAALRHDGERSAELFRELGDRWGRLQSVVPLAALAEIGGDYERAGGILRDGLRMAEELGLRAEVSARLSGLGRLALLAGDRDGARELHERARRTAAEQSFKFGEIHAEMGLALGARREGDLATAETHLRRIREWYEQVAPEPAGNALILAELGFVAEQRGDAEAARALHLQGLAAARLIGGPRAVALALEGLSGVEALSGSPGRAAFLLGAAAATRESAGAPLPPAERGDVDRITTAAEAAMGKAAFEEAFEHGRTTDPQEAVPAYGGERPAGASSNAGRAGFGRPQPHQARPAIEDTAAQR</sequence>
<proteinExistence type="inferred from homology"/>
<dbReference type="Gene3D" id="1.10.10.10">
    <property type="entry name" value="Winged helix-like DNA-binding domain superfamily/Winged helix DNA-binding domain"/>
    <property type="match status" value="1"/>
</dbReference>
<dbReference type="InterPro" id="IPR005158">
    <property type="entry name" value="BTAD"/>
</dbReference>
<dbReference type="Pfam" id="PF25872">
    <property type="entry name" value="HTH_77"/>
    <property type="match status" value="1"/>
</dbReference>
<dbReference type="PANTHER" id="PTHR47691:SF3">
    <property type="entry name" value="HTH-TYPE TRANSCRIPTIONAL REGULATOR RV0890C-RELATED"/>
    <property type="match status" value="1"/>
</dbReference>
<dbReference type="InterPro" id="IPR016032">
    <property type="entry name" value="Sig_transdc_resp-reg_C-effctor"/>
</dbReference>
<keyword evidence="2" id="KW-0902">Two-component regulatory system</keyword>
<dbReference type="InterPro" id="IPR049945">
    <property type="entry name" value="AAA_22"/>
</dbReference>
<evidence type="ECO:0000256" key="4">
    <source>
        <dbReference type="PROSITE-ProRule" id="PRU01091"/>
    </source>
</evidence>
<dbReference type="InterPro" id="IPR058852">
    <property type="entry name" value="HTH_77"/>
</dbReference>
<evidence type="ECO:0000256" key="5">
    <source>
        <dbReference type="SAM" id="MobiDB-lite"/>
    </source>
</evidence>
<feature type="region of interest" description="Disordered" evidence="5">
    <location>
        <begin position="1031"/>
        <end position="1082"/>
    </location>
</feature>
<dbReference type="AlphaFoldDB" id="A0A7W7LE61"/>
<dbReference type="InterPro" id="IPR011990">
    <property type="entry name" value="TPR-like_helical_dom_sf"/>
</dbReference>
<dbReference type="Pfam" id="PF03704">
    <property type="entry name" value="BTAD"/>
    <property type="match status" value="1"/>
</dbReference>
<evidence type="ECO:0000313" key="7">
    <source>
        <dbReference type="EMBL" id="MBB4888549.1"/>
    </source>
</evidence>
<dbReference type="SUPFAM" id="SSF48452">
    <property type="entry name" value="TPR-like"/>
    <property type="match status" value="2"/>
</dbReference>
<keyword evidence="3 4" id="KW-0238">DNA-binding</keyword>
<dbReference type="SMART" id="SM00862">
    <property type="entry name" value="Trans_reg_C"/>
    <property type="match status" value="1"/>
</dbReference>
<keyword evidence="8" id="KW-1185">Reference proteome</keyword>
<dbReference type="EMBL" id="JACHJG010000010">
    <property type="protein sequence ID" value="MBB4888549.1"/>
    <property type="molecule type" value="Genomic_DNA"/>
</dbReference>
<name>A0A7W7LE61_STRNE</name>
<protein>
    <submittedName>
        <fullName evidence="7">Putative ATPase/DNA-binding SARP family transcriptional activator</fullName>
    </submittedName>
</protein>
<dbReference type="GO" id="GO:0006355">
    <property type="term" value="P:regulation of DNA-templated transcription"/>
    <property type="evidence" value="ECO:0007669"/>
    <property type="project" value="InterPro"/>
</dbReference>
<dbReference type="GO" id="GO:0000160">
    <property type="term" value="P:phosphorelay signal transduction system"/>
    <property type="evidence" value="ECO:0007669"/>
    <property type="project" value="UniProtKB-KW"/>
</dbReference>
<dbReference type="Proteomes" id="UP000556436">
    <property type="component" value="Unassembled WGS sequence"/>
</dbReference>
<reference evidence="7 8" key="1">
    <citation type="submission" date="2020-08" db="EMBL/GenBank/DDBJ databases">
        <title>Genomic Encyclopedia of Type Strains, Phase III (KMG-III): the genomes of soil and plant-associated and newly described type strains.</title>
        <authorList>
            <person name="Whitman W."/>
        </authorList>
    </citation>
    <scope>NUCLEOTIDE SEQUENCE [LARGE SCALE GENOMIC DNA]</scope>
    <source>
        <strain evidence="7 8">CECT 3265</strain>
    </source>
</reference>
<dbReference type="SMART" id="SM01043">
    <property type="entry name" value="BTAD"/>
    <property type="match status" value="1"/>
</dbReference>
<evidence type="ECO:0000313" key="8">
    <source>
        <dbReference type="Proteomes" id="UP000556436"/>
    </source>
</evidence>
<dbReference type="InterPro" id="IPR001867">
    <property type="entry name" value="OmpR/PhoB-type_DNA-bd"/>
</dbReference>
<dbReference type="InterPro" id="IPR027417">
    <property type="entry name" value="P-loop_NTPase"/>
</dbReference>
<accession>A0A7W7LE61</accession>
<comment type="similarity">
    <text evidence="1">Belongs to the AfsR/DnrI/RedD regulatory family.</text>
</comment>
<feature type="DNA-binding region" description="OmpR/PhoB-type" evidence="4">
    <location>
        <begin position="1"/>
        <end position="94"/>
    </location>
</feature>
<dbReference type="InterPro" id="IPR036388">
    <property type="entry name" value="WH-like_DNA-bd_sf"/>
</dbReference>
<dbReference type="Gene3D" id="3.40.50.300">
    <property type="entry name" value="P-loop containing nucleotide triphosphate hydrolases"/>
    <property type="match status" value="1"/>
</dbReference>
<organism evidence="7 8">
    <name type="scientific">Streptomyces netropsis</name>
    <name type="common">Streptoverticillium netropsis</name>
    <dbReference type="NCBI Taxonomy" id="55404"/>
    <lineage>
        <taxon>Bacteria</taxon>
        <taxon>Bacillati</taxon>
        <taxon>Actinomycetota</taxon>
        <taxon>Actinomycetes</taxon>
        <taxon>Kitasatosporales</taxon>
        <taxon>Streptomycetaceae</taxon>
        <taxon>Streptomyces</taxon>
    </lineage>
</organism>
<dbReference type="PROSITE" id="PS51755">
    <property type="entry name" value="OMPR_PHOB"/>
    <property type="match status" value="1"/>
</dbReference>
<dbReference type="GO" id="GO:0016887">
    <property type="term" value="F:ATP hydrolysis activity"/>
    <property type="evidence" value="ECO:0007669"/>
    <property type="project" value="InterPro"/>
</dbReference>
<evidence type="ECO:0000256" key="2">
    <source>
        <dbReference type="ARBA" id="ARBA00023012"/>
    </source>
</evidence>
<evidence type="ECO:0000256" key="3">
    <source>
        <dbReference type="ARBA" id="ARBA00023125"/>
    </source>
</evidence>
<feature type="domain" description="OmpR/PhoB-type" evidence="6">
    <location>
        <begin position="1"/>
        <end position="94"/>
    </location>
</feature>
<dbReference type="GO" id="GO:0003677">
    <property type="term" value="F:DNA binding"/>
    <property type="evidence" value="ECO:0007669"/>
    <property type="project" value="UniProtKB-UniRule"/>
</dbReference>
<dbReference type="SUPFAM" id="SSF52540">
    <property type="entry name" value="P-loop containing nucleoside triphosphate hydrolases"/>
    <property type="match status" value="1"/>
</dbReference>
<dbReference type="PANTHER" id="PTHR47691">
    <property type="entry name" value="REGULATOR-RELATED"/>
    <property type="match status" value="1"/>
</dbReference>
<dbReference type="Pfam" id="PF13401">
    <property type="entry name" value="AAA_22"/>
    <property type="match status" value="1"/>
</dbReference>
<dbReference type="SUPFAM" id="SSF46894">
    <property type="entry name" value="C-terminal effector domain of the bipartite response regulators"/>
    <property type="match status" value="1"/>
</dbReference>
<comment type="caution">
    <text evidence="7">The sequence shown here is derived from an EMBL/GenBank/DDBJ whole genome shotgun (WGS) entry which is preliminary data.</text>
</comment>
<dbReference type="RefSeq" id="WP_184736256.1">
    <property type="nucleotide sequence ID" value="NZ_BMRW01000003.1"/>
</dbReference>
<dbReference type="CDD" id="cd15831">
    <property type="entry name" value="BTAD"/>
    <property type="match status" value="1"/>
</dbReference>
<evidence type="ECO:0000259" key="6">
    <source>
        <dbReference type="PROSITE" id="PS51755"/>
    </source>
</evidence>
<evidence type="ECO:0000256" key="1">
    <source>
        <dbReference type="ARBA" id="ARBA00005820"/>
    </source>
</evidence>
<gene>
    <name evidence="7" type="ORF">FHS38_004620</name>
</gene>
<dbReference type="Pfam" id="PF00486">
    <property type="entry name" value="Trans_reg_C"/>
    <property type="match status" value="1"/>
</dbReference>
<dbReference type="PRINTS" id="PR00364">
    <property type="entry name" value="DISEASERSIST"/>
</dbReference>
<dbReference type="Gene3D" id="1.25.40.10">
    <property type="entry name" value="Tetratricopeptide repeat domain"/>
    <property type="match status" value="2"/>
</dbReference>